<dbReference type="InterPro" id="IPR056398">
    <property type="entry name" value="Tudor_Coilin"/>
</dbReference>
<feature type="region of interest" description="Disordered" evidence="1">
    <location>
        <begin position="583"/>
        <end position="656"/>
    </location>
</feature>
<gene>
    <name evidence="4" type="ORF">ACAOBT_LOCUS25169</name>
</gene>
<organism evidence="4 5">
    <name type="scientific">Acanthoscelides obtectus</name>
    <name type="common">Bean weevil</name>
    <name type="synonym">Bruchus obtectus</name>
    <dbReference type="NCBI Taxonomy" id="200917"/>
    <lineage>
        <taxon>Eukaryota</taxon>
        <taxon>Metazoa</taxon>
        <taxon>Ecdysozoa</taxon>
        <taxon>Arthropoda</taxon>
        <taxon>Hexapoda</taxon>
        <taxon>Insecta</taxon>
        <taxon>Pterygota</taxon>
        <taxon>Neoptera</taxon>
        <taxon>Endopterygota</taxon>
        <taxon>Coleoptera</taxon>
        <taxon>Polyphaga</taxon>
        <taxon>Cucujiformia</taxon>
        <taxon>Chrysomeloidea</taxon>
        <taxon>Chrysomelidae</taxon>
        <taxon>Bruchinae</taxon>
        <taxon>Bruchini</taxon>
        <taxon>Acanthoscelides</taxon>
    </lineage>
</organism>
<feature type="compositionally biased region" description="Basic residues" evidence="1">
    <location>
        <begin position="583"/>
        <end position="592"/>
    </location>
</feature>
<evidence type="ECO:0000313" key="4">
    <source>
        <dbReference type="EMBL" id="CAH1999755.1"/>
    </source>
</evidence>
<feature type="region of interest" description="Disordered" evidence="1">
    <location>
        <begin position="864"/>
        <end position="883"/>
    </location>
</feature>
<name>A0A9P0LQ90_ACAOB</name>
<feature type="region of interest" description="Disordered" evidence="1">
    <location>
        <begin position="416"/>
        <end position="450"/>
    </location>
</feature>
<dbReference type="AlphaFoldDB" id="A0A9P0LQ90"/>
<feature type="region of interest" description="Disordered" evidence="1">
    <location>
        <begin position="101"/>
        <end position="133"/>
    </location>
</feature>
<evidence type="ECO:0000313" key="5">
    <source>
        <dbReference type="Proteomes" id="UP001152888"/>
    </source>
</evidence>
<feature type="domain" description="Coilin N-terminal" evidence="2">
    <location>
        <begin position="9"/>
        <end position="134"/>
    </location>
</feature>
<dbReference type="GO" id="GO:0015030">
    <property type="term" value="C:Cajal body"/>
    <property type="evidence" value="ECO:0007669"/>
    <property type="project" value="TreeGrafter"/>
</dbReference>
<sequence length="983" mass="112285">MPSFFVIVINLSNFFTDHRRLARLCVNEAIQTIGDFQNRISDIFSIHDFHLLCNNHFLPPTEDVHIVKANELIWVMPNPGNTTAQQSIIDMPITPLHHSSVSYRKKKYSENEKRKLVDRDEVNADHSTEDTSEKTKGTLIANGVTNNINKSVDHEAEWKTIGNEDNNIEDEFPRSKKKKRKNMLMQSGESPFHPELNEEKNKVIVNENDNNIQEFVGPEIKNKDTLNEPDKDIEQRVPKRNKSKKKKNSPMNYMDLEETVPKRKKKKEESMFMKYMDISTFVNLEKNNCIVTDKEENERTSALSNIGSNRKVCEGDLASYTKKQPVPMTTDEYLKEKKINIVRIDYITSKDIPDKSQCLSSKSNTDIPISTPKVSLTTNTLPIKFASELTCIKESNSVDFQKEICTNSTDIIVNSQDKQMACEPPDKCPDRRIENKQNGDSKDSKQESVMVSEGTEFNNAYNNIEQNPIIDIKTPQKKEYSYKEVSPLSESMLSFLARYDSNMESTQSIKVDDVHEKSPFVSGCHWIQSENRTVKHKELCGVGRFLENLKQTPKVEPQIVRQTEAQVTEEIFDVESFVTLRKRKRSRRRPKKNRFENDDSVTLPPKTIPMPKLMISQGSPNIHIKFCDDENEDSNKDKPENQENSNAKHYRESQSEVMQKAISLNDMVPKDKQMACEPPDKCPDRRIENKQNIDPKDSEEESGMVSGGTKFKNASNNIEQNSVADIKNPEEKENSFEEVSPLIDDVYGKSPFASGCHWIQSENQTAKPKELSGVGNFLEILKQTPKVEPQIVRQTEPHVIDVFDVESFVALRQRKMRSRRPKKNRFESDDCVIPKTIPVPKPVITQGSSSIHVKVCVDENEVSNNDRLENHKNSNGKGYLESQSQVTPKAIPVNDMAPKVGNVIAFKVLKMSENYTPEVSAQITGKVVDYNPSDGSVKFDIIAGLDELKEPNGKLFIAENDDVKQNQNKEFKWNALIEPRLFN</sequence>
<dbReference type="InterPro" id="IPR031722">
    <property type="entry name" value="Coilin_N"/>
</dbReference>
<dbReference type="InterPro" id="IPR024822">
    <property type="entry name" value="Coilin"/>
</dbReference>
<feature type="compositionally biased region" description="Basic and acidic residues" evidence="1">
    <location>
        <begin position="424"/>
        <end position="446"/>
    </location>
</feature>
<accession>A0A9P0LQ90</accession>
<dbReference type="Pfam" id="PF15862">
    <property type="entry name" value="Coilin_N"/>
    <property type="match status" value="1"/>
</dbReference>
<dbReference type="GO" id="GO:0000387">
    <property type="term" value="P:spliceosomal snRNP assembly"/>
    <property type="evidence" value="ECO:0007669"/>
    <property type="project" value="TreeGrafter"/>
</dbReference>
<reference evidence="4" key="1">
    <citation type="submission" date="2022-03" db="EMBL/GenBank/DDBJ databases">
        <authorList>
            <person name="Sayadi A."/>
        </authorList>
    </citation>
    <scope>NUCLEOTIDE SEQUENCE</scope>
</reference>
<feature type="compositionally biased region" description="Polar residues" evidence="1">
    <location>
        <begin position="873"/>
        <end position="883"/>
    </location>
</feature>
<feature type="compositionally biased region" description="Polar residues" evidence="1">
    <location>
        <begin position="712"/>
        <end position="723"/>
    </location>
</feature>
<dbReference type="OrthoDB" id="74813at2759"/>
<protein>
    <recommendedName>
        <fullName evidence="6">Coilin</fullName>
    </recommendedName>
</protein>
<feature type="region of interest" description="Disordered" evidence="1">
    <location>
        <begin position="214"/>
        <end position="254"/>
    </location>
</feature>
<feature type="domain" description="Coilin tudor" evidence="3">
    <location>
        <begin position="894"/>
        <end position="982"/>
    </location>
</feature>
<dbReference type="PANTHER" id="PTHR15197:SF0">
    <property type="entry name" value="COILIN"/>
    <property type="match status" value="1"/>
</dbReference>
<feature type="compositionally biased region" description="Basic and acidic residues" evidence="1">
    <location>
        <begin position="671"/>
        <end position="696"/>
    </location>
</feature>
<evidence type="ECO:0008006" key="6">
    <source>
        <dbReference type="Google" id="ProtNLM"/>
    </source>
</evidence>
<dbReference type="Pfam" id="PF23086">
    <property type="entry name" value="Tudor_Coilin"/>
    <property type="match status" value="1"/>
</dbReference>
<feature type="compositionally biased region" description="Basic residues" evidence="1">
    <location>
        <begin position="238"/>
        <end position="248"/>
    </location>
</feature>
<feature type="compositionally biased region" description="Basic and acidic residues" evidence="1">
    <location>
        <begin position="108"/>
        <end position="133"/>
    </location>
</feature>
<dbReference type="PANTHER" id="PTHR15197">
    <property type="entry name" value="COILIN P80"/>
    <property type="match status" value="1"/>
</dbReference>
<dbReference type="EMBL" id="CAKOFQ010007379">
    <property type="protein sequence ID" value="CAH1999755.1"/>
    <property type="molecule type" value="Genomic_DNA"/>
</dbReference>
<dbReference type="Proteomes" id="UP001152888">
    <property type="component" value="Unassembled WGS sequence"/>
</dbReference>
<feature type="region of interest" description="Disordered" evidence="1">
    <location>
        <begin position="671"/>
        <end position="737"/>
    </location>
</feature>
<feature type="compositionally biased region" description="Basic and acidic residues" evidence="1">
    <location>
        <begin position="625"/>
        <end position="641"/>
    </location>
</feature>
<evidence type="ECO:0000259" key="2">
    <source>
        <dbReference type="Pfam" id="PF15862"/>
    </source>
</evidence>
<comment type="caution">
    <text evidence="4">The sequence shown here is derived from an EMBL/GenBank/DDBJ whole genome shotgun (WGS) entry which is preliminary data.</text>
</comment>
<feature type="region of interest" description="Disordered" evidence="1">
    <location>
        <begin position="164"/>
        <end position="197"/>
    </location>
</feature>
<proteinExistence type="predicted"/>
<evidence type="ECO:0000256" key="1">
    <source>
        <dbReference type="SAM" id="MobiDB-lite"/>
    </source>
</evidence>
<dbReference type="GO" id="GO:0030620">
    <property type="term" value="F:U2 snRNA binding"/>
    <property type="evidence" value="ECO:0007669"/>
    <property type="project" value="TreeGrafter"/>
</dbReference>
<dbReference type="GO" id="GO:0030619">
    <property type="term" value="F:U1 snRNA binding"/>
    <property type="evidence" value="ECO:0007669"/>
    <property type="project" value="TreeGrafter"/>
</dbReference>
<keyword evidence="5" id="KW-1185">Reference proteome</keyword>
<feature type="compositionally biased region" description="Basic and acidic residues" evidence="1">
    <location>
        <begin position="220"/>
        <end position="237"/>
    </location>
</feature>
<evidence type="ECO:0000259" key="3">
    <source>
        <dbReference type="Pfam" id="PF23086"/>
    </source>
</evidence>